<accession>F4PF97</accession>
<dbReference type="InterPro" id="IPR029032">
    <property type="entry name" value="AhpD-like"/>
</dbReference>
<dbReference type="InterPro" id="IPR003779">
    <property type="entry name" value="CMD-like"/>
</dbReference>
<keyword evidence="3" id="KW-1185">Reference proteome</keyword>
<dbReference type="AlphaFoldDB" id="F4PF97"/>
<dbReference type="Pfam" id="PF02627">
    <property type="entry name" value="CMD"/>
    <property type="match status" value="1"/>
</dbReference>
<dbReference type="InterPro" id="IPR052512">
    <property type="entry name" value="4CMD/NDH-1_regulator"/>
</dbReference>
<dbReference type="Gene3D" id="1.20.1290.10">
    <property type="entry name" value="AhpD-like"/>
    <property type="match status" value="1"/>
</dbReference>
<dbReference type="EMBL" id="GL882917">
    <property type="protein sequence ID" value="EGF76093.1"/>
    <property type="molecule type" value="Genomic_DNA"/>
</dbReference>
<dbReference type="GO" id="GO:0051920">
    <property type="term" value="F:peroxiredoxin activity"/>
    <property type="evidence" value="ECO:0007669"/>
    <property type="project" value="InterPro"/>
</dbReference>
<evidence type="ECO:0000259" key="1">
    <source>
        <dbReference type="Pfam" id="PF02627"/>
    </source>
</evidence>
<dbReference type="Proteomes" id="UP000007241">
    <property type="component" value="Unassembled WGS sequence"/>
</dbReference>
<dbReference type="HOGENOM" id="CLU_070025_2_2_1"/>
<dbReference type="InParanoid" id="F4PF97"/>
<dbReference type="PANTHER" id="PTHR33570">
    <property type="entry name" value="4-CARBOXYMUCONOLACTONE DECARBOXYLASE FAMILY PROTEIN"/>
    <property type="match status" value="1"/>
</dbReference>
<evidence type="ECO:0000313" key="2">
    <source>
        <dbReference type="EMBL" id="EGF76093.1"/>
    </source>
</evidence>
<dbReference type="STRING" id="684364.F4PF97"/>
<sequence length="135" mass="15224">MEKTRYEKGVDIINEYTIADADKDISTIDQIREEFRELAPDLEDYIVEFAFGDIYSREGLTNKQRTLATISSLVTLGTEPQLKLHINSGLTVGLTPKEIVGTIVHLIPYTGFPRVLNALKIVKKVFAQRNVKVSE</sequence>
<protein>
    <recommendedName>
        <fullName evidence="1">Carboxymuconolactone decarboxylase-like domain-containing protein</fullName>
    </recommendedName>
</protein>
<reference evidence="2 3" key="1">
    <citation type="submission" date="2009-12" db="EMBL/GenBank/DDBJ databases">
        <title>The draft genome of Batrachochytrium dendrobatidis.</title>
        <authorList>
            <consortium name="US DOE Joint Genome Institute (JGI-PGF)"/>
            <person name="Kuo A."/>
            <person name="Salamov A."/>
            <person name="Schmutz J."/>
            <person name="Lucas S."/>
            <person name="Pitluck S."/>
            <person name="Rosenblum E."/>
            <person name="Stajich J."/>
            <person name="Eisen M."/>
            <person name="Grigoriev I.V."/>
        </authorList>
    </citation>
    <scope>NUCLEOTIDE SEQUENCE [LARGE SCALE GENOMIC DNA]</scope>
    <source>
        <strain evidence="3">JAM81 / FGSC 10211</strain>
    </source>
</reference>
<gene>
    <name evidence="2" type="ORF">BATDEDRAFT_15059</name>
</gene>
<evidence type="ECO:0000313" key="3">
    <source>
        <dbReference type="Proteomes" id="UP000007241"/>
    </source>
</evidence>
<feature type="domain" description="Carboxymuconolactone decarboxylase-like" evidence="1">
    <location>
        <begin position="40"/>
        <end position="123"/>
    </location>
</feature>
<dbReference type="SUPFAM" id="SSF69118">
    <property type="entry name" value="AhpD-like"/>
    <property type="match status" value="1"/>
</dbReference>
<proteinExistence type="predicted"/>
<dbReference type="OrthoDB" id="2126002at2759"/>
<organism evidence="2 3">
    <name type="scientific">Batrachochytrium dendrobatidis (strain JAM81 / FGSC 10211)</name>
    <name type="common">Frog chytrid fungus</name>
    <dbReference type="NCBI Taxonomy" id="684364"/>
    <lineage>
        <taxon>Eukaryota</taxon>
        <taxon>Fungi</taxon>
        <taxon>Fungi incertae sedis</taxon>
        <taxon>Chytridiomycota</taxon>
        <taxon>Chytridiomycota incertae sedis</taxon>
        <taxon>Chytridiomycetes</taxon>
        <taxon>Rhizophydiales</taxon>
        <taxon>Rhizophydiales incertae sedis</taxon>
        <taxon>Batrachochytrium</taxon>
    </lineage>
</organism>
<dbReference type="OMA" id="FTEEFQD"/>
<name>F4PF97_BATDJ</name>
<dbReference type="PANTHER" id="PTHR33570:SF2">
    <property type="entry name" value="CARBOXYMUCONOLACTONE DECARBOXYLASE-LIKE DOMAIN-CONTAINING PROTEIN"/>
    <property type="match status" value="1"/>
</dbReference>